<keyword evidence="3" id="KW-1185">Reference proteome</keyword>
<protein>
    <submittedName>
        <fullName evidence="2">Uncharacterized protein</fullName>
    </submittedName>
</protein>
<name>A0A4V2M774_9ACTN</name>
<dbReference type="AlphaFoldDB" id="A0A4V2M774"/>
<evidence type="ECO:0000256" key="1">
    <source>
        <dbReference type="SAM" id="Phobius"/>
    </source>
</evidence>
<feature type="transmembrane region" description="Helical" evidence="1">
    <location>
        <begin position="47"/>
        <end position="66"/>
    </location>
</feature>
<evidence type="ECO:0000313" key="2">
    <source>
        <dbReference type="EMBL" id="TCC46532.1"/>
    </source>
</evidence>
<comment type="caution">
    <text evidence="2">The sequence shown here is derived from an EMBL/GenBank/DDBJ whole genome shotgun (WGS) entry which is preliminary data.</text>
</comment>
<keyword evidence="1" id="KW-0812">Transmembrane</keyword>
<accession>A0A4V2M774</accession>
<gene>
    <name evidence="2" type="ORF">E0H75_26075</name>
</gene>
<feature type="transmembrane region" description="Helical" evidence="1">
    <location>
        <begin position="103"/>
        <end position="124"/>
    </location>
</feature>
<evidence type="ECO:0000313" key="3">
    <source>
        <dbReference type="Proteomes" id="UP000293342"/>
    </source>
</evidence>
<proteinExistence type="predicted"/>
<dbReference type="EMBL" id="SJKD01000006">
    <property type="protein sequence ID" value="TCC46532.1"/>
    <property type="molecule type" value="Genomic_DNA"/>
</dbReference>
<dbReference type="RefSeq" id="WP_131516279.1">
    <property type="nucleotide sequence ID" value="NZ_SJKD01000006.1"/>
</dbReference>
<dbReference type="OrthoDB" id="3874262at2"/>
<sequence>MPTLTSQKQSEAFNRAKGFVILYGLFGAVVVGTVMDRAAGHRVVPGFLWGRSCAVLVTSFVAYWLLTRAARGARWAYVRIRIISIVMPIAIVAVDLIPGLCPGWFAAMQAVCALAMVPVAFIVNRPDVRAGFAR</sequence>
<organism evidence="2 3">
    <name type="scientific">Kribbella capetownensis</name>
    <dbReference type="NCBI Taxonomy" id="1572659"/>
    <lineage>
        <taxon>Bacteria</taxon>
        <taxon>Bacillati</taxon>
        <taxon>Actinomycetota</taxon>
        <taxon>Actinomycetes</taxon>
        <taxon>Propionibacteriales</taxon>
        <taxon>Kribbellaceae</taxon>
        <taxon>Kribbella</taxon>
    </lineage>
</organism>
<feature type="transmembrane region" description="Helical" evidence="1">
    <location>
        <begin position="16"/>
        <end position="35"/>
    </location>
</feature>
<reference evidence="2 3" key="1">
    <citation type="submission" date="2019-02" db="EMBL/GenBank/DDBJ databases">
        <title>Kribbella capetownensis sp. nov. and Kribbella speibonae sp. nov., isolated from soil.</title>
        <authorList>
            <person name="Curtis S.M."/>
            <person name="Norton I."/>
            <person name="Everest G.J."/>
            <person name="Meyers P.R."/>
        </authorList>
    </citation>
    <scope>NUCLEOTIDE SEQUENCE [LARGE SCALE GENOMIC DNA]</scope>
    <source>
        <strain evidence="2 3">YM53</strain>
    </source>
</reference>
<keyword evidence="1" id="KW-0472">Membrane</keyword>
<dbReference type="Proteomes" id="UP000293342">
    <property type="component" value="Unassembled WGS sequence"/>
</dbReference>
<feature type="transmembrane region" description="Helical" evidence="1">
    <location>
        <begin position="78"/>
        <end position="97"/>
    </location>
</feature>
<keyword evidence="1" id="KW-1133">Transmembrane helix</keyword>